<dbReference type="eggNOG" id="COG0790">
    <property type="taxonomic scope" value="Bacteria"/>
</dbReference>
<protein>
    <submittedName>
        <fullName evidence="1">Peptidoglycan-binding domain 1 protein</fullName>
    </submittedName>
</protein>
<dbReference type="Gene3D" id="1.25.40.10">
    <property type="entry name" value="Tetratricopeptide repeat domain"/>
    <property type="match status" value="2"/>
</dbReference>
<dbReference type="InterPro" id="IPR011990">
    <property type="entry name" value="TPR-like_helical_dom_sf"/>
</dbReference>
<reference evidence="1 2" key="1">
    <citation type="journal article" date="2011" name="J. Bacteriol.">
        <title>Genome sequence of strain IMCC3088, a proteorhodopsin-containing marine bacterium belonging to the OM60/NOR5 clade.</title>
        <authorList>
            <person name="Jang Y."/>
            <person name="Oh H.M."/>
            <person name="Kang I."/>
            <person name="Lee K."/>
            <person name="Yang S.J."/>
            <person name="Cho J.C."/>
        </authorList>
    </citation>
    <scope>NUCLEOTIDE SEQUENCE [LARGE SCALE GENOMIC DNA]</scope>
    <source>
        <strain evidence="1 2">IMCC3088</strain>
    </source>
</reference>
<dbReference type="SMART" id="SM00671">
    <property type="entry name" value="SEL1"/>
    <property type="match status" value="4"/>
</dbReference>
<dbReference type="OrthoDB" id="8561742at2"/>
<evidence type="ECO:0000313" key="2">
    <source>
        <dbReference type="Proteomes" id="UP000005615"/>
    </source>
</evidence>
<sequence>MDTATPHEHAYDLLSEGKYDELITFITPHVKANDSWAEAMLGQCYRMGAGVEQDLAVARHYYELSANQKNPQGQLLFGHHLLFEGDVEEGRKQLELAFEGGITSAADYLAQSFFNESNEPGTTEFAIGLMWLRTSADSGNPEAMHQLGWIIGERGDDASLAEALEWGERAAEQGYPNSAQNAALAYENGRGTEINYAKARHFYSIAADAGLTNALHNLGVLYCDGKGGDVDKEAAFNCFNAAAGQGSFLSSQSLATMFAAGEIRNMPPNRPMQLAWLMIAEEQAKELGHVESSIIDGKKRLLLELSEDDKLSTISILGVIGETQPKWVASILAQQYESGEIIDTDAEKAAFWREQIDDTSAVPEGHEIGLTTDADLASLSKNTKTFVEWLPHLGLSDQQIHGLFVLVGLYDGTPRAQQELEAVITPLQQVLPYNRGNIINHLVDEFFEEYQLPLEEFCLRSGYEFEFRPIKIREDMEPFHLLNLRDHKLLAPEVNGVSKLADASRLFQSFLTALGESTFRQNRSMKEAFLAGVYQMQHMGQIDLYVVQQLSQLISTSVPLVIGHAFRAITHNTLEYSLSGEIEQAPLHTLMSGMERDYAQQLWAFQSALFFHDQQRISGVAELEPKDWHRWVTDRARAFSDAYPTQLVGFSQSGATLVGVPAWAAEVNDFKACDDFINVVWGFSADTLKNEMELLEYKALMIHTVYASLAISRDTLQ</sequence>
<evidence type="ECO:0000313" key="1">
    <source>
        <dbReference type="EMBL" id="EGG29401.1"/>
    </source>
</evidence>
<comment type="caution">
    <text evidence="1">The sequence shown here is derived from an EMBL/GenBank/DDBJ whole genome shotgun (WGS) entry which is preliminary data.</text>
</comment>
<dbReference type="Proteomes" id="UP000005615">
    <property type="component" value="Unassembled WGS sequence"/>
</dbReference>
<accession>F3L2T3</accession>
<dbReference type="EMBL" id="AEIG01000055">
    <property type="protein sequence ID" value="EGG29401.1"/>
    <property type="molecule type" value="Genomic_DNA"/>
</dbReference>
<dbReference type="InterPro" id="IPR050767">
    <property type="entry name" value="Sel1_AlgK"/>
</dbReference>
<dbReference type="Pfam" id="PF08238">
    <property type="entry name" value="Sel1"/>
    <property type="match status" value="4"/>
</dbReference>
<keyword evidence="2" id="KW-1185">Reference proteome</keyword>
<dbReference type="InterPro" id="IPR006597">
    <property type="entry name" value="Sel1-like"/>
</dbReference>
<dbReference type="RefSeq" id="WP_009576091.1">
    <property type="nucleotide sequence ID" value="NZ_AEIG01000055.1"/>
</dbReference>
<dbReference type="AlphaFoldDB" id="F3L2T3"/>
<organism evidence="1 2">
    <name type="scientific">Aequoribacter fuscus</name>
    <dbReference type="NCBI Taxonomy" id="2518989"/>
    <lineage>
        <taxon>Bacteria</taxon>
        <taxon>Pseudomonadati</taxon>
        <taxon>Pseudomonadota</taxon>
        <taxon>Gammaproteobacteria</taxon>
        <taxon>Cellvibrionales</taxon>
        <taxon>Halieaceae</taxon>
        <taxon>Aequoribacter</taxon>
    </lineage>
</organism>
<dbReference type="STRING" id="2518989.IMCC3088_1857"/>
<dbReference type="SUPFAM" id="SSF81901">
    <property type="entry name" value="HCP-like"/>
    <property type="match status" value="2"/>
</dbReference>
<name>F3L2T3_9GAMM</name>
<gene>
    <name evidence="1" type="ORF">IMCC3088_1857</name>
</gene>
<dbReference type="PANTHER" id="PTHR11102:SF160">
    <property type="entry name" value="ERAD-ASSOCIATED E3 UBIQUITIN-PROTEIN LIGASE COMPONENT HRD3"/>
    <property type="match status" value="1"/>
</dbReference>
<dbReference type="PANTHER" id="PTHR11102">
    <property type="entry name" value="SEL-1-LIKE PROTEIN"/>
    <property type="match status" value="1"/>
</dbReference>
<proteinExistence type="predicted"/>